<dbReference type="Gene3D" id="1.10.510.10">
    <property type="entry name" value="Transferase(Phosphotransferase) domain 1"/>
    <property type="match status" value="1"/>
</dbReference>
<feature type="non-terminal residue" evidence="2">
    <location>
        <position position="452"/>
    </location>
</feature>
<dbReference type="InterPro" id="IPR011009">
    <property type="entry name" value="Kinase-like_dom_sf"/>
</dbReference>
<evidence type="ECO:0000313" key="2">
    <source>
        <dbReference type="EMBL" id="CAE8737530.1"/>
    </source>
</evidence>
<reference evidence="2" key="1">
    <citation type="submission" date="2021-02" db="EMBL/GenBank/DDBJ databases">
        <authorList>
            <person name="Dougan E. K."/>
            <person name="Rhodes N."/>
            <person name="Thang M."/>
            <person name="Chan C."/>
        </authorList>
    </citation>
    <scope>NUCLEOTIDE SEQUENCE</scope>
</reference>
<dbReference type="EMBL" id="CAJNNW010036784">
    <property type="protein sequence ID" value="CAE8737530.1"/>
    <property type="molecule type" value="Genomic_DNA"/>
</dbReference>
<dbReference type="GO" id="GO:0004672">
    <property type="term" value="F:protein kinase activity"/>
    <property type="evidence" value="ECO:0007669"/>
    <property type="project" value="InterPro"/>
</dbReference>
<feature type="domain" description="Protein kinase" evidence="1">
    <location>
        <begin position="1"/>
        <end position="132"/>
    </location>
</feature>
<organism evidence="2 3">
    <name type="scientific">Polarella glacialis</name>
    <name type="common">Dinoflagellate</name>
    <dbReference type="NCBI Taxonomy" id="89957"/>
    <lineage>
        <taxon>Eukaryota</taxon>
        <taxon>Sar</taxon>
        <taxon>Alveolata</taxon>
        <taxon>Dinophyceae</taxon>
        <taxon>Suessiales</taxon>
        <taxon>Suessiaceae</taxon>
        <taxon>Polarella</taxon>
    </lineage>
</organism>
<dbReference type="PROSITE" id="PS50011">
    <property type="entry name" value="PROTEIN_KINASE_DOM"/>
    <property type="match status" value="1"/>
</dbReference>
<dbReference type="InterPro" id="IPR050167">
    <property type="entry name" value="Ser_Thr_protein_kinase"/>
</dbReference>
<accession>A0A813LPB1</accession>
<dbReference type="GO" id="GO:0007165">
    <property type="term" value="P:signal transduction"/>
    <property type="evidence" value="ECO:0007669"/>
    <property type="project" value="TreeGrafter"/>
</dbReference>
<dbReference type="Proteomes" id="UP000626109">
    <property type="component" value="Unassembled WGS sequence"/>
</dbReference>
<dbReference type="GO" id="GO:0005737">
    <property type="term" value="C:cytoplasm"/>
    <property type="evidence" value="ECO:0007669"/>
    <property type="project" value="TreeGrafter"/>
</dbReference>
<dbReference type="Pfam" id="PF07714">
    <property type="entry name" value="PK_Tyr_Ser-Thr"/>
    <property type="match status" value="1"/>
</dbReference>
<gene>
    <name evidence="2" type="ORF">PGLA2088_LOCUS48813</name>
</gene>
<evidence type="ECO:0000259" key="1">
    <source>
        <dbReference type="PROSITE" id="PS50011"/>
    </source>
</evidence>
<dbReference type="InterPro" id="IPR001245">
    <property type="entry name" value="Ser-Thr/Tyr_kinase_cat_dom"/>
</dbReference>
<dbReference type="GO" id="GO:0005524">
    <property type="term" value="F:ATP binding"/>
    <property type="evidence" value="ECO:0007669"/>
    <property type="project" value="InterPro"/>
</dbReference>
<dbReference type="AlphaFoldDB" id="A0A813LPB1"/>
<feature type="non-terminal residue" evidence="2">
    <location>
        <position position="1"/>
    </location>
</feature>
<proteinExistence type="predicted"/>
<sequence length="452" mass="49750">VADFGLARVDACGETSRQDMTAAVGTFRWMAPEVFAMDGGCTYNELADVFSFAMVMYEVLARKLPYSNEFPGSISDPRISLHVIMGLRPDIGIPDLEAYPKDLLQLMTKSWASDSSERPDFQELETRLLELLADGDARSLRDGVGSDSVASFNRMAGMFRKSGGTVVGEPFRATGFESASRALVTSISQKAGTQNIHHNNWLAMAKNPSSGADRKISRRSGFLALTSATSLTAAVLAACDAVLDVRWRSLSWPAHCVCGSFKSTAMLVQRPTGEDRHALEDFAARYWKVGWARRKMLPLSKAGSCRRAATVLRAKGSRGASERGAPRIDFTQTPVQILHPSKVQKDNPRPRYKDVFKVWEREVVKPDFSIEHAAKALRLLPKCNFTGIPSEEKGSHPVLTTLVRRTRQFLLAGAVPSSRDVAGMIRAAAMLRKELPQVQRQLAPLLVDKLPE</sequence>
<dbReference type="InterPro" id="IPR000719">
    <property type="entry name" value="Prot_kinase_dom"/>
</dbReference>
<name>A0A813LPB1_POLGL</name>
<dbReference type="SUPFAM" id="SSF56112">
    <property type="entry name" value="Protein kinase-like (PK-like)"/>
    <property type="match status" value="1"/>
</dbReference>
<protein>
    <recommendedName>
        <fullName evidence="1">Protein kinase domain-containing protein</fullName>
    </recommendedName>
</protein>
<dbReference type="PANTHER" id="PTHR23257">
    <property type="entry name" value="SERINE-THREONINE PROTEIN KINASE"/>
    <property type="match status" value="1"/>
</dbReference>
<comment type="caution">
    <text evidence="2">The sequence shown here is derived from an EMBL/GenBank/DDBJ whole genome shotgun (WGS) entry which is preliminary data.</text>
</comment>
<evidence type="ECO:0000313" key="3">
    <source>
        <dbReference type="Proteomes" id="UP000626109"/>
    </source>
</evidence>